<sequence length="1202" mass="129570">MSLSPLMASTGPLLDRASAGMRALINIVSKSECQYFEEGHFNAAQVKKELQDATVESKVTAMKRLLAAHAGGADVSALLPEVVKAIAVPDLELKRLVYLFLIQYAEGNRDLALLSINSFQKDLTDRNQVVRAAALKALASIRLLEVVQLLVISLKRAAADCSPFVRRTAAQCVVKVFALDQDQFEELKSIVLTLLADVEVSVVGAALIAFRELCLRHSHLLLHEGESHPDDREQYLECTYTPTGENGGLRTATPRTPLPVPGLEAADQGKDAREFRGQAAALALLHGHYRRLQKCLLQLEPFAQVVAVDIFMRYCRLFFADPVEHYRRQPSATIGADTSSTDLGRTSEKGWSAVDQHLKLSPERTRARSGDKSNANAAGLASVTIDKLTADSPGNPVPTDFRLFLSNLPLLLHSESSAVVVAATAALFSLLPSATSAWQAAVHPLLRCMHTSAPDLQEPLLHTIAVLGSAAPSLFIPHVRSFFLRFSDSPTVKQAKLKVLRSLLVSASSQYSSGDGVSSLALLLLTEVRTYIHWPGDQALLSSSFRLLTFLALRFPGVQAASMQTFVQLLDAPSAALAAEAVLALQTLLQRQLEQQRESSARGGQLGHLLLQLVSQFPRVHAPPARASVVWIVGQYQREVGWVAADFLRQLVPKFKAEAEEVKLQILLLALKVWAFHWLNKRGLAEDENDRVFNPDGEDGSGAPPAATRGAQSGNAHDEEGPSRGSVGGQRLEQLRQTSRDVSVTPGSSRGVQTRDGVTDATRPGQQESLLLPMPTKQDSEKAFARLDGMLKYVCEVASFDRSYDVRDMAQLYFTLSRLALSTESTEERQESSEGKIKREDMAGEQIPADGTHGFHQPEAVDLSFNGLSGFGGDALKPGTPLRGMQKFASTYMRFLAAAPGVEIQKRTEGQSLDTKTGPAAPGLTCCHVLQNGDGEREADHAVGPDVIEDSHGPAFVLGSLSDHMAERMLGYVSLPPFAEENSSEQLRYVETEERRALVVGPSGGLGRTAGGLSPHKELKSISSDDVVVKRNAAALMGREAVAKAALTPLDLDSFYSDLCGGSGNSSSGVDRASAPAGQQDCGEATGHHTRAEQGDARGKTSLWQMFGNAEELGNDAEVEARDTAIQSGTHTGAVGGVKSATCCEGVAVAGEDDESEDEDREWRAAAVGEKEDICDGSCDNDSSRGDDREEEGDWKFMPAAR</sequence>
<dbReference type="InterPro" id="IPR026739">
    <property type="entry name" value="AP_beta"/>
</dbReference>
<dbReference type="InterPro" id="IPR016024">
    <property type="entry name" value="ARM-type_fold"/>
</dbReference>
<protein>
    <submittedName>
        <fullName evidence="8">HEAT repeat-containing protein</fullName>
    </submittedName>
</protein>
<dbReference type="GO" id="GO:0012505">
    <property type="term" value="C:endomembrane system"/>
    <property type="evidence" value="ECO:0007669"/>
    <property type="project" value="UniProtKB-SubCell"/>
</dbReference>
<evidence type="ECO:0000259" key="7">
    <source>
        <dbReference type="Pfam" id="PF01602"/>
    </source>
</evidence>
<comment type="similarity">
    <text evidence="2">Belongs to the adaptor complexes large subunit family.</text>
</comment>
<organism evidence="8 9">
    <name type="scientific">Toxoplasma gondii p89</name>
    <dbReference type="NCBI Taxonomy" id="943119"/>
    <lineage>
        <taxon>Eukaryota</taxon>
        <taxon>Sar</taxon>
        <taxon>Alveolata</taxon>
        <taxon>Apicomplexa</taxon>
        <taxon>Conoidasida</taxon>
        <taxon>Coccidia</taxon>
        <taxon>Eucoccidiorida</taxon>
        <taxon>Eimeriorina</taxon>
        <taxon>Sarcocystidae</taxon>
        <taxon>Toxoplasma</taxon>
    </lineage>
</organism>
<evidence type="ECO:0000256" key="4">
    <source>
        <dbReference type="ARBA" id="ARBA00022927"/>
    </source>
</evidence>
<name>A0A086JLK0_TOXGO</name>
<keyword evidence="5" id="KW-0472">Membrane</keyword>
<dbReference type="AlphaFoldDB" id="A0A086JLK0"/>
<keyword evidence="3" id="KW-0813">Transport</keyword>
<feature type="region of interest" description="Disordered" evidence="6">
    <location>
        <begin position="689"/>
        <end position="777"/>
    </location>
</feature>
<dbReference type="Pfam" id="PF01602">
    <property type="entry name" value="Adaptin_N"/>
    <property type="match status" value="2"/>
</dbReference>
<dbReference type="SUPFAM" id="SSF48371">
    <property type="entry name" value="ARM repeat"/>
    <property type="match status" value="1"/>
</dbReference>
<evidence type="ECO:0000313" key="8">
    <source>
        <dbReference type="EMBL" id="KFG33018.1"/>
    </source>
</evidence>
<feature type="region of interest" description="Disordered" evidence="6">
    <location>
        <begin position="1066"/>
        <end position="1098"/>
    </location>
</feature>
<accession>A0A086JLK0</accession>
<gene>
    <name evidence="8" type="ORF">TGP89_289080</name>
</gene>
<dbReference type="GO" id="GO:0016192">
    <property type="term" value="P:vesicle-mediated transport"/>
    <property type="evidence" value="ECO:0007669"/>
    <property type="project" value="InterPro"/>
</dbReference>
<dbReference type="VEuPathDB" id="ToxoDB:TGP89_289080"/>
<reference evidence="8 9" key="1">
    <citation type="submission" date="2014-03" db="EMBL/GenBank/DDBJ databases">
        <authorList>
            <person name="Sibley D."/>
            <person name="Venepally P."/>
            <person name="Karamycheva S."/>
            <person name="Hadjithomas M."/>
            <person name="Khan A."/>
            <person name="Brunk B."/>
            <person name="Roos D."/>
            <person name="Caler E."/>
            <person name="Lorenzi H."/>
        </authorList>
    </citation>
    <scope>NUCLEOTIDE SEQUENCE [LARGE SCALE GENOMIC DNA]</scope>
    <source>
        <strain evidence="9">p89</strain>
    </source>
</reference>
<dbReference type="PANTHER" id="PTHR11134">
    <property type="entry name" value="ADAPTOR COMPLEX SUBUNIT BETA FAMILY MEMBER"/>
    <property type="match status" value="1"/>
</dbReference>
<evidence type="ECO:0000256" key="1">
    <source>
        <dbReference type="ARBA" id="ARBA00004308"/>
    </source>
</evidence>
<feature type="compositionally biased region" description="Basic and acidic residues" evidence="6">
    <location>
        <begin position="826"/>
        <end position="842"/>
    </location>
</feature>
<evidence type="ECO:0000313" key="9">
    <source>
        <dbReference type="Proteomes" id="UP000028828"/>
    </source>
</evidence>
<feature type="compositionally biased region" description="Basic and acidic residues" evidence="6">
    <location>
        <begin position="1161"/>
        <end position="1174"/>
    </location>
</feature>
<feature type="domain" description="Clathrin/coatomer adaptor adaptin-like N-terminal" evidence="7">
    <location>
        <begin position="45"/>
        <end position="218"/>
    </location>
</feature>
<keyword evidence="4" id="KW-0653">Protein transport</keyword>
<comment type="subcellular location">
    <subcellularLocation>
        <location evidence="1">Endomembrane system</location>
    </subcellularLocation>
</comment>
<dbReference type="InterPro" id="IPR002553">
    <property type="entry name" value="Clathrin/coatomer_adapt-like_N"/>
</dbReference>
<dbReference type="OrthoDB" id="302453at2759"/>
<dbReference type="GO" id="GO:0006886">
    <property type="term" value="P:intracellular protein transport"/>
    <property type="evidence" value="ECO:0007669"/>
    <property type="project" value="InterPro"/>
</dbReference>
<feature type="compositionally biased region" description="Basic and acidic residues" evidence="6">
    <location>
        <begin position="1086"/>
        <end position="1098"/>
    </location>
</feature>
<evidence type="ECO:0000256" key="3">
    <source>
        <dbReference type="ARBA" id="ARBA00022448"/>
    </source>
</evidence>
<feature type="region of interest" description="Disordered" evidence="6">
    <location>
        <begin position="1149"/>
        <end position="1202"/>
    </location>
</feature>
<evidence type="ECO:0000256" key="2">
    <source>
        <dbReference type="ARBA" id="ARBA00006613"/>
    </source>
</evidence>
<feature type="compositionally biased region" description="Polar residues" evidence="6">
    <location>
        <begin position="735"/>
        <end position="752"/>
    </location>
</feature>
<feature type="domain" description="Clathrin/coatomer adaptor adaptin-like N-terminal" evidence="7">
    <location>
        <begin position="280"/>
        <end position="675"/>
    </location>
</feature>
<feature type="compositionally biased region" description="Acidic residues" evidence="6">
    <location>
        <begin position="1151"/>
        <end position="1160"/>
    </location>
</feature>
<comment type="caution">
    <text evidence="8">The sequence shown here is derived from an EMBL/GenBank/DDBJ whole genome shotgun (WGS) entry which is preliminary data.</text>
</comment>
<dbReference type="EMBL" id="AEYI02001796">
    <property type="protein sequence ID" value="KFG33018.1"/>
    <property type="molecule type" value="Genomic_DNA"/>
</dbReference>
<dbReference type="Proteomes" id="UP000028828">
    <property type="component" value="Unassembled WGS sequence"/>
</dbReference>
<evidence type="ECO:0000256" key="5">
    <source>
        <dbReference type="ARBA" id="ARBA00023136"/>
    </source>
</evidence>
<evidence type="ECO:0000256" key="6">
    <source>
        <dbReference type="SAM" id="MobiDB-lite"/>
    </source>
</evidence>
<dbReference type="Gene3D" id="1.25.10.10">
    <property type="entry name" value="Leucine-rich Repeat Variant"/>
    <property type="match status" value="1"/>
</dbReference>
<feature type="region of interest" description="Disordered" evidence="6">
    <location>
        <begin position="823"/>
        <end position="842"/>
    </location>
</feature>
<proteinExistence type="inferred from homology"/>
<dbReference type="InterPro" id="IPR011989">
    <property type="entry name" value="ARM-like"/>
</dbReference>
<dbReference type="GO" id="GO:0030117">
    <property type="term" value="C:membrane coat"/>
    <property type="evidence" value="ECO:0007669"/>
    <property type="project" value="InterPro"/>
</dbReference>